<sequence>MIISFSDEDLRGIKTPHEDPLVITMQITNHSVKGVLVDNRISVDVLSLYAFTLMGLSREELRPILSPLAGFTGDTLNPKGVIILPMTIGEDSCQATSLVPFLVVKMPPTYNVILGQPSQTTLKAVTLIPHLKMKFPILGGVCDARGDQSTAKECYFTSLKVPNKILPKETQVPEEVSEYRGRPVEELELIFLEEDGS</sequence>
<protein>
    <submittedName>
        <fullName evidence="1">Uncharacterized protein</fullName>
    </submittedName>
</protein>
<dbReference type="AlphaFoldDB" id="A0A1Q3C7W3"/>
<comment type="caution">
    <text evidence="1">The sequence shown here is derived from an EMBL/GenBank/DDBJ whole genome shotgun (WGS) entry which is preliminary data.</text>
</comment>
<proteinExistence type="predicted"/>
<accession>A0A1Q3C7W3</accession>
<gene>
    <name evidence="1" type="ORF">CFOL_v3_19643</name>
</gene>
<reference evidence="2" key="1">
    <citation type="submission" date="2016-04" db="EMBL/GenBank/DDBJ databases">
        <title>Cephalotus genome sequencing.</title>
        <authorList>
            <person name="Fukushima K."/>
            <person name="Hasebe M."/>
            <person name="Fang X."/>
        </authorList>
    </citation>
    <scope>NUCLEOTIDE SEQUENCE [LARGE SCALE GENOMIC DNA]</scope>
    <source>
        <strain evidence="2">cv. St1</strain>
    </source>
</reference>
<dbReference type="OrthoDB" id="1624859at2759"/>
<dbReference type="Proteomes" id="UP000187406">
    <property type="component" value="Unassembled WGS sequence"/>
</dbReference>
<keyword evidence="2" id="KW-1185">Reference proteome</keyword>
<dbReference type="InParanoid" id="A0A1Q3C7W3"/>
<evidence type="ECO:0000313" key="1">
    <source>
        <dbReference type="EMBL" id="GAV76168.1"/>
    </source>
</evidence>
<evidence type="ECO:0000313" key="2">
    <source>
        <dbReference type="Proteomes" id="UP000187406"/>
    </source>
</evidence>
<dbReference type="EMBL" id="BDDD01001455">
    <property type="protein sequence ID" value="GAV76168.1"/>
    <property type="molecule type" value="Genomic_DNA"/>
</dbReference>
<organism evidence="1 2">
    <name type="scientific">Cephalotus follicularis</name>
    <name type="common">Albany pitcher plant</name>
    <dbReference type="NCBI Taxonomy" id="3775"/>
    <lineage>
        <taxon>Eukaryota</taxon>
        <taxon>Viridiplantae</taxon>
        <taxon>Streptophyta</taxon>
        <taxon>Embryophyta</taxon>
        <taxon>Tracheophyta</taxon>
        <taxon>Spermatophyta</taxon>
        <taxon>Magnoliopsida</taxon>
        <taxon>eudicotyledons</taxon>
        <taxon>Gunneridae</taxon>
        <taxon>Pentapetalae</taxon>
        <taxon>rosids</taxon>
        <taxon>fabids</taxon>
        <taxon>Oxalidales</taxon>
        <taxon>Cephalotaceae</taxon>
        <taxon>Cephalotus</taxon>
    </lineage>
</organism>
<name>A0A1Q3C7W3_CEPFO</name>
<dbReference type="PANTHER" id="PTHR33240:SF17">
    <property type="entry name" value="EUKARYOTIC PEPTIDE CHAIN RELEASE FACTOR GTP-BINDING SUBUNIT-LIKE"/>
    <property type="match status" value="1"/>
</dbReference>
<dbReference type="CDD" id="cd00303">
    <property type="entry name" value="retropepsin_like"/>
    <property type="match status" value="1"/>
</dbReference>
<dbReference type="PANTHER" id="PTHR33240">
    <property type="entry name" value="OS08G0508500 PROTEIN"/>
    <property type="match status" value="1"/>
</dbReference>